<gene>
    <name evidence="2" type="ORF">C7S16_5054</name>
</gene>
<name>A0AAW9CP53_BURTH</name>
<comment type="caution">
    <text evidence="2">The sequence shown here is derived from an EMBL/GenBank/DDBJ whole genome shotgun (WGS) entry which is preliminary data.</text>
</comment>
<feature type="compositionally biased region" description="Polar residues" evidence="1">
    <location>
        <begin position="109"/>
        <end position="120"/>
    </location>
</feature>
<organism evidence="2 3">
    <name type="scientific">Burkholderia thailandensis</name>
    <dbReference type="NCBI Taxonomy" id="57975"/>
    <lineage>
        <taxon>Bacteria</taxon>
        <taxon>Pseudomonadati</taxon>
        <taxon>Pseudomonadota</taxon>
        <taxon>Betaproteobacteria</taxon>
        <taxon>Burkholderiales</taxon>
        <taxon>Burkholderiaceae</taxon>
        <taxon>Burkholderia</taxon>
        <taxon>pseudomallei group</taxon>
    </lineage>
</organism>
<dbReference type="Proteomes" id="UP001272137">
    <property type="component" value="Unassembled WGS sequence"/>
</dbReference>
<evidence type="ECO:0000256" key="1">
    <source>
        <dbReference type="SAM" id="MobiDB-lite"/>
    </source>
</evidence>
<dbReference type="AlphaFoldDB" id="A0AAW9CP53"/>
<protein>
    <submittedName>
        <fullName evidence="2">Uncharacterized protein</fullName>
    </submittedName>
</protein>
<evidence type="ECO:0000313" key="3">
    <source>
        <dbReference type="Proteomes" id="UP001272137"/>
    </source>
</evidence>
<accession>A0AAW9CP53</accession>
<evidence type="ECO:0000313" key="2">
    <source>
        <dbReference type="EMBL" id="MDW9251356.1"/>
    </source>
</evidence>
<dbReference type="EMBL" id="QXCT01000001">
    <property type="protein sequence ID" value="MDW9251356.1"/>
    <property type="molecule type" value="Genomic_DNA"/>
</dbReference>
<reference evidence="2" key="1">
    <citation type="submission" date="2018-08" db="EMBL/GenBank/DDBJ databases">
        <title>Identification of Burkholderia cepacia strains that express a Burkholderia pseudomallei-like capsular polysaccharide.</title>
        <authorList>
            <person name="Burtnick M.N."/>
            <person name="Vongsouvath M."/>
            <person name="Newton P."/>
            <person name="Wuthiekanun V."/>
            <person name="Limmathurotsakul D."/>
            <person name="Brett P.J."/>
            <person name="Chantratita N."/>
            <person name="Dance D.A."/>
        </authorList>
    </citation>
    <scope>NUCLEOTIDE SEQUENCE</scope>
    <source>
        <strain evidence="2">SBXCC001</strain>
    </source>
</reference>
<feature type="region of interest" description="Disordered" evidence="1">
    <location>
        <begin position="101"/>
        <end position="120"/>
    </location>
</feature>
<sequence>MRSGARARRSTAGSGVGGGARVSRRPTDRPAIIVAESFSDASGAARLRFGGACAEGDDECAARALDACRRRGVGAGHARCAAAHAASRRRLAAHDGTRFRRYARRSTRKPINTNTRLPPV</sequence>
<proteinExistence type="predicted"/>
<feature type="region of interest" description="Disordered" evidence="1">
    <location>
        <begin position="1"/>
        <end position="30"/>
    </location>
</feature>